<dbReference type="PRINTS" id="PR00038">
    <property type="entry name" value="HTHLUXR"/>
</dbReference>
<dbReference type="CDD" id="cd06170">
    <property type="entry name" value="LuxR_C_like"/>
    <property type="match status" value="1"/>
</dbReference>
<gene>
    <name evidence="4" type="ORF">HC031_00155</name>
</gene>
<dbReference type="InterPro" id="IPR041664">
    <property type="entry name" value="AAA_16"/>
</dbReference>
<dbReference type="Pfam" id="PF13191">
    <property type="entry name" value="AAA_16"/>
    <property type="match status" value="1"/>
</dbReference>
<dbReference type="InterPro" id="IPR036388">
    <property type="entry name" value="WH-like_DNA-bd_sf"/>
</dbReference>
<protein>
    <submittedName>
        <fullName evidence="4">AAA family ATPase</fullName>
    </submittedName>
</protein>
<dbReference type="PANTHER" id="PTHR16305:SF35">
    <property type="entry name" value="TRANSCRIPTIONAL ACTIVATOR DOMAIN"/>
    <property type="match status" value="1"/>
</dbReference>
<comment type="caution">
    <text evidence="4">The sequence shown here is derived from an EMBL/GenBank/DDBJ whole genome shotgun (WGS) entry which is preliminary data.</text>
</comment>
<evidence type="ECO:0000256" key="1">
    <source>
        <dbReference type="ARBA" id="ARBA00022741"/>
    </source>
</evidence>
<dbReference type="RefSeq" id="WP_167923055.1">
    <property type="nucleotide sequence ID" value="NZ_JAATVY010000001.1"/>
</dbReference>
<dbReference type="PROSITE" id="PS00622">
    <property type="entry name" value="HTH_LUXR_1"/>
    <property type="match status" value="1"/>
</dbReference>
<dbReference type="EMBL" id="JAATVY010000001">
    <property type="protein sequence ID" value="NJC68138.1"/>
    <property type="molecule type" value="Genomic_DNA"/>
</dbReference>
<keyword evidence="2" id="KW-0067">ATP-binding</keyword>
<dbReference type="PANTHER" id="PTHR16305">
    <property type="entry name" value="TESTICULAR SOLUBLE ADENYLYL CYCLASE"/>
    <property type="match status" value="1"/>
</dbReference>
<accession>A0ABX0XSD4</accession>
<feature type="domain" description="HTH luxR-type" evidence="3">
    <location>
        <begin position="840"/>
        <end position="905"/>
    </location>
</feature>
<dbReference type="SUPFAM" id="SSF52540">
    <property type="entry name" value="P-loop containing nucleoside triphosphate hydrolases"/>
    <property type="match status" value="1"/>
</dbReference>
<evidence type="ECO:0000313" key="5">
    <source>
        <dbReference type="Proteomes" id="UP000722989"/>
    </source>
</evidence>
<sequence>MRAAVFGRGDELGRVRELVHRAASGYGATVLVEGEPGIGKSTLLAAAAAEGRRLGARVLRADGVAGQQGSFAAVRSWLAADPPIDPVVTRQPGADGDLVVTELADRDLAVTELVVNRIEAWCAAGPVVAVVDDLQWVDPASLLLLGRLHRSVAQLPLLLVAAYQPTPSDARLDVLLRALHGRGAVPMTLAPLPEDEIAALAQSLLGAPAGPELRELLARAGGNPLYAIHLLGALARTGGIRVAGGYATPRRGGAAAVPGTLIGLIQRRLDRLSDPTVELLRAAAVLGAGFDLTELAAVLDTPVISLWEPASEAVTAGLLVEAGDQLVFRHELVRQVLADNLSGGAADALRLRAGRALATAGARVERVARHLTAATGLAPDLVDWLARAAEALVVRAPDLATPLLERTLRQRRGEVPETLRLQYARALLWAGRPADATEAVQAALSAEPKPGVALRWLLAQSRLQSGELDAALAVAEKVLADEGLSDEDAARFHALAAQCLLLTGRAKAAEAAAAPAVAGSDDYVNACALTALAGVRLVRQRPADGLDLADRALAALGGDQVQPDHPFAPHLVRGFCLLELGRFDEADAAFGQGRTRGDRAFLAWHRLGSARVRYLEGRWDDALTEIRAGLEATDHLGVAPALRSQATLIGLHRGDGPDPDVREHDDPSPYWGWLRASARALSAERDGDRDRALRTLSDAWGRGPALACLAAELARVAGCGGRRSQVRGVAEPLYRVAVHHGGPQVRAAALLCRGIVEADAAVLLTAAQTFNEARRPLYEGYAYEEAADVLATTGARARARAALDAALGCYDRIGAAWDLERAQARLREAGVRHRSGRQRPTTGWEALTRTERRIVELVVAGRSNPDIAAELYLSPRTVRNHVSHILAKLGLSSRVELAVSAYEQGAR</sequence>
<dbReference type="InterPro" id="IPR011990">
    <property type="entry name" value="TPR-like_helical_dom_sf"/>
</dbReference>
<reference evidence="4 5" key="1">
    <citation type="submission" date="2020-03" db="EMBL/GenBank/DDBJ databases">
        <title>WGS of the type strain of Planosporangium spp.</title>
        <authorList>
            <person name="Thawai C."/>
        </authorList>
    </citation>
    <scope>NUCLEOTIDE SEQUENCE [LARGE SCALE GENOMIC DNA]</scope>
    <source>
        <strain evidence="4 5">TBRC 5610</strain>
    </source>
</reference>
<name>A0ABX0XSD4_9ACTN</name>
<dbReference type="Proteomes" id="UP000722989">
    <property type="component" value="Unassembled WGS sequence"/>
</dbReference>
<evidence type="ECO:0000313" key="4">
    <source>
        <dbReference type="EMBL" id="NJC68138.1"/>
    </source>
</evidence>
<dbReference type="Gene3D" id="1.25.40.10">
    <property type="entry name" value="Tetratricopeptide repeat domain"/>
    <property type="match status" value="1"/>
</dbReference>
<evidence type="ECO:0000256" key="2">
    <source>
        <dbReference type="ARBA" id="ARBA00022840"/>
    </source>
</evidence>
<dbReference type="InterPro" id="IPR000792">
    <property type="entry name" value="Tscrpt_reg_LuxR_C"/>
</dbReference>
<dbReference type="Gene3D" id="1.10.10.10">
    <property type="entry name" value="Winged helix-like DNA-binding domain superfamily/Winged helix DNA-binding domain"/>
    <property type="match status" value="1"/>
</dbReference>
<dbReference type="PROSITE" id="PS50043">
    <property type="entry name" value="HTH_LUXR_2"/>
    <property type="match status" value="1"/>
</dbReference>
<dbReference type="SMART" id="SM00421">
    <property type="entry name" value="HTH_LUXR"/>
    <property type="match status" value="1"/>
</dbReference>
<dbReference type="SUPFAM" id="SSF46894">
    <property type="entry name" value="C-terminal effector domain of the bipartite response regulators"/>
    <property type="match status" value="1"/>
</dbReference>
<dbReference type="SUPFAM" id="SSF48452">
    <property type="entry name" value="TPR-like"/>
    <property type="match status" value="2"/>
</dbReference>
<keyword evidence="1" id="KW-0547">Nucleotide-binding</keyword>
<dbReference type="InterPro" id="IPR027417">
    <property type="entry name" value="P-loop_NTPase"/>
</dbReference>
<proteinExistence type="predicted"/>
<dbReference type="InterPro" id="IPR016032">
    <property type="entry name" value="Sig_transdc_resp-reg_C-effctor"/>
</dbReference>
<keyword evidence="5" id="KW-1185">Reference proteome</keyword>
<evidence type="ECO:0000259" key="3">
    <source>
        <dbReference type="PROSITE" id="PS50043"/>
    </source>
</evidence>
<dbReference type="Pfam" id="PF00196">
    <property type="entry name" value="GerE"/>
    <property type="match status" value="1"/>
</dbReference>
<organism evidence="4 5">
    <name type="scientific">Planosporangium thailandense</name>
    <dbReference type="NCBI Taxonomy" id="765197"/>
    <lineage>
        <taxon>Bacteria</taxon>
        <taxon>Bacillati</taxon>
        <taxon>Actinomycetota</taxon>
        <taxon>Actinomycetes</taxon>
        <taxon>Micromonosporales</taxon>
        <taxon>Micromonosporaceae</taxon>
        <taxon>Planosporangium</taxon>
    </lineage>
</organism>